<evidence type="ECO:0000313" key="3">
    <source>
        <dbReference type="EMBL" id="KAJ4389656.1"/>
    </source>
</evidence>
<keyword evidence="1" id="KW-1133">Transmembrane helix</keyword>
<keyword evidence="4" id="KW-1185">Reference proteome</keyword>
<dbReference type="GO" id="GO:0016810">
    <property type="term" value="F:hydrolase activity, acting on carbon-nitrogen (but not peptide) bonds"/>
    <property type="evidence" value="ECO:0007669"/>
    <property type="project" value="InterPro"/>
</dbReference>
<dbReference type="PANTHER" id="PTHR43135:SF3">
    <property type="entry name" value="ALPHA-D-RIBOSE 1-METHYLPHOSPHONATE 5-TRIPHOSPHATE DIPHOSPHATASE"/>
    <property type="match status" value="1"/>
</dbReference>
<dbReference type="InterPro" id="IPR011059">
    <property type="entry name" value="Metal-dep_hydrolase_composite"/>
</dbReference>
<dbReference type="SUPFAM" id="SSF82171">
    <property type="entry name" value="DPP6 N-terminal domain-like"/>
    <property type="match status" value="1"/>
</dbReference>
<dbReference type="Gene3D" id="3.30.110.90">
    <property type="entry name" value="Amidohydrolase"/>
    <property type="match status" value="1"/>
</dbReference>
<dbReference type="Gene3D" id="2.30.40.10">
    <property type="entry name" value="Urease, subunit C, domain 1"/>
    <property type="match status" value="2"/>
</dbReference>
<keyword evidence="1" id="KW-0472">Membrane</keyword>
<dbReference type="AlphaFoldDB" id="A0A9W8YR04"/>
<dbReference type="Proteomes" id="UP001140453">
    <property type="component" value="Unassembled WGS sequence"/>
</dbReference>
<keyword evidence="1" id="KW-0812">Transmembrane</keyword>
<dbReference type="OrthoDB" id="194468at2759"/>
<dbReference type="InterPro" id="IPR051781">
    <property type="entry name" value="Metallo-dep_Hydrolase"/>
</dbReference>
<dbReference type="SUPFAM" id="SSF69304">
    <property type="entry name" value="Tricorn protease N-terminal domain"/>
    <property type="match status" value="1"/>
</dbReference>
<dbReference type="Gene3D" id="1.20.58.520">
    <property type="entry name" value="Amidohydrolase"/>
    <property type="match status" value="1"/>
</dbReference>
<dbReference type="EMBL" id="JAPEVB010000004">
    <property type="protein sequence ID" value="KAJ4389656.1"/>
    <property type="molecule type" value="Genomic_DNA"/>
</dbReference>
<organism evidence="3 4">
    <name type="scientific">Gnomoniopsis smithogilvyi</name>
    <dbReference type="NCBI Taxonomy" id="1191159"/>
    <lineage>
        <taxon>Eukaryota</taxon>
        <taxon>Fungi</taxon>
        <taxon>Dikarya</taxon>
        <taxon>Ascomycota</taxon>
        <taxon>Pezizomycotina</taxon>
        <taxon>Sordariomycetes</taxon>
        <taxon>Sordariomycetidae</taxon>
        <taxon>Diaporthales</taxon>
        <taxon>Gnomoniaceae</taxon>
        <taxon>Gnomoniopsis</taxon>
    </lineage>
</organism>
<gene>
    <name evidence="3" type="ORF">N0V93_007128</name>
</gene>
<dbReference type="InterPro" id="IPR006680">
    <property type="entry name" value="Amidohydro-rel"/>
</dbReference>
<reference evidence="3" key="1">
    <citation type="submission" date="2022-10" db="EMBL/GenBank/DDBJ databases">
        <title>Tapping the CABI collections for fungal endophytes: first genome assemblies for Collariella, Neodidymelliopsis, Ascochyta clinopodiicola, Didymella pomorum, Didymosphaeria variabile, Neocosmospora piperis and Neocucurbitaria cava.</title>
        <authorList>
            <person name="Hill R."/>
        </authorList>
    </citation>
    <scope>NUCLEOTIDE SEQUENCE</scope>
    <source>
        <strain evidence="3">IMI 355082</strain>
    </source>
</reference>
<dbReference type="SUPFAM" id="SSF51338">
    <property type="entry name" value="Composite domain of metallo-dependent hydrolases"/>
    <property type="match status" value="1"/>
</dbReference>
<dbReference type="Gene3D" id="3.20.20.140">
    <property type="entry name" value="Metal-dependent hydrolases"/>
    <property type="match status" value="1"/>
</dbReference>
<protein>
    <recommendedName>
        <fullName evidence="2">Amidohydrolase-related domain-containing protein</fullName>
    </recommendedName>
</protein>
<accession>A0A9W8YR04</accession>
<name>A0A9W8YR04_9PEZI</name>
<proteinExistence type="predicted"/>
<feature type="transmembrane region" description="Helical" evidence="1">
    <location>
        <begin position="37"/>
        <end position="55"/>
    </location>
</feature>
<evidence type="ECO:0000313" key="4">
    <source>
        <dbReference type="Proteomes" id="UP001140453"/>
    </source>
</evidence>
<evidence type="ECO:0000259" key="2">
    <source>
        <dbReference type="Pfam" id="PF01979"/>
    </source>
</evidence>
<feature type="domain" description="Amidohydrolase-related" evidence="2">
    <location>
        <begin position="1137"/>
        <end position="1200"/>
    </location>
</feature>
<comment type="caution">
    <text evidence="3">The sequence shown here is derived from an EMBL/GenBank/DDBJ whole genome shotgun (WGS) entry which is preliminary data.</text>
</comment>
<dbReference type="PANTHER" id="PTHR43135">
    <property type="entry name" value="ALPHA-D-RIBOSE 1-METHYLPHOSPHONATE 5-TRIPHOSPHATE DIPHOSPHATASE"/>
    <property type="match status" value="1"/>
</dbReference>
<dbReference type="InterPro" id="IPR032466">
    <property type="entry name" value="Metal_Hydrolase"/>
</dbReference>
<sequence length="1230" mass="136382">MMDNSCLEGGTMKRSLITTVQPVAATRATTTRLVKSIIFSGLAVFGFVHAALQAWSSAQRFICEYPAGSDYHAKSPKDVYPDTEYPLRPAVEPWDIETSYPYPRKFSKTVNEGTWLRITTHPTKSEIVFDMLGDLYCMSTDGFPTNPSGVRAHAFLRGIPFDKEAEFSHDGLSLVFISDAGFGVDNIWTMPYTSCEDMARLDPKDARESAVQQTNSTFRFFSSPAFHPTEPKIVATKWYLTGRPNGAGEIWEVPLRTTSSELLPERGGTRVVARRLPASWSPDRYAESQLGAEQARYVPSGDGIIFTRNIKDDDGGKFSYNKDIHGGINAVFLLNTTTGEEFQLVAAAASAANKPASPGGASMPRLSRDGRTLAFVRRVDDKSVLALKDMESGTVHYAWDGLTYDLSTIPAFMGAYPNYGWTANDTAVILWSQGQIWIVPVELNVQGERVRGVPPKTVLFEADILMCLGITRYSENNIHATELSRSLQVRSLRGLRSDYFGRNIMFEAAGDNFVLRLDTNDIEPLPKPKPSASCYASSFVHGSGLILQACWDNRNLTTIFLTEPVSGAIQSIKGIPRGRYVSPVSDGHWIAYIRTGKDYMFGDVEETFGEGVWIGRISLSSATVSELAHVQKLRFSHDTKLDIKFINNRAILSLEESNSVVEYDIANDTQRTIASGKTSVEMTASVVRKQTLLSFRDFQHIWLFASPHQYDMKIWSKPGDYQTPKDLIRLSEHGGHDVVISGDARTIFWLFGPRLYYADIPSVMSACRNAPLRSRDTGECARRFVSNKYLNVSFETALSHQVEKSGGAPFVITNASLVSMNPSAPRVIHNATIVVQKGQITHVGAFPYAKTGPTAKVFDVEGGIVLPGFVDIHSHWGGFINPHPQQSWEMETFLGYGITTIHNPASKNVHGMVERGLIEKDRMYGPRVFHTGDVLYGSTQPPVYTEINSRADARSALLRIKVEGGASSFSAKNYQLVARSARQRLLLEATDLNMLIVPEGGWSLDWDLTYFIDGYTSLEHPVPVPELYDDVLSLIAASGSSYTPLAVMNYGGIFGQHWVHQSVDIPGDQKLRNYVKHDILESLTEVKQAPKSSYQFFNTTRSTAKLASRGVRTNIGAHGEQPIGFLYHSEMLMMSLGGQEPYDVLRHATIESATSLGLNRSIGSVEVGKLADLVIYPPEADSIDAAWNQSMHMKYVIRGGTLFSVEDGLVELWPREGRRQERGRLNPEDE</sequence>
<dbReference type="InterPro" id="IPR011042">
    <property type="entry name" value="6-blade_b-propeller_TolB-like"/>
</dbReference>
<evidence type="ECO:0000256" key="1">
    <source>
        <dbReference type="SAM" id="Phobius"/>
    </source>
</evidence>
<dbReference type="Pfam" id="PF01979">
    <property type="entry name" value="Amidohydro_1"/>
    <property type="match status" value="1"/>
</dbReference>
<dbReference type="Gene3D" id="2.120.10.30">
    <property type="entry name" value="TolB, C-terminal domain"/>
    <property type="match status" value="1"/>
</dbReference>
<dbReference type="SUPFAM" id="SSF51556">
    <property type="entry name" value="Metallo-dependent hydrolases"/>
    <property type="match status" value="1"/>
</dbReference>